<dbReference type="Pfam" id="PF00589">
    <property type="entry name" value="Phage_integrase"/>
    <property type="match status" value="1"/>
</dbReference>
<dbReference type="InterPro" id="IPR050090">
    <property type="entry name" value="Tyrosine_recombinase_XerCD"/>
</dbReference>
<dbReference type="Proteomes" id="UP000232638">
    <property type="component" value="Plasmid pTs485"/>
</dbReference>
<geneLocation type="plasmid" evidence="5">
    <name>pts485</name>
</geneLocation>
<dbReference type="GO" id="GO:0003677">
    <property type="term" value="F:DNA binding"/>
    <property type="evidence" value="ECO:0007669"/>
    <property type="project" value="InterPro"/>
</dbReference>
<dbReference type="EMBL" id="CP020372">
    <property type="protein sequence ID" value="AUB85675.1"/>
    <property type="molecule type" value="Genomic_DNA"/>
</dbReference>
<dbReference type="OrthoDB" id="9801717at2"/>
<dbReference type="Gene3D" id="1.10.443.10">
    <property type="entry name" value="Intergrase catalytic core"/>
    <property type="match status" value="1"/>
</dbReference>
<dbReference type="InterPro" id="IPR011010">
    <property type="entry name" value="DNA_brk_join_enz"/>
</dbReference>
<reference evidence="4 5" key="1">
    <citation type="submission" date="2017-03" db="EMBL/GenBank/DDBJ databases">
        <title>Complete genome sequence of Candidatus 'Thiodictyon syntrophicum' sp. nov. strain Cad16T, a photolithoautotroph purple sulfur bacterium isolated from an alpine meromictic lake.</title>
        <authorList>
            <person name="Luedin S.M."/>
            <person name="Pothier J.F."/>
            <person name="Danza F."/>
            <person name="Storelli N."/>
            <person name="Wittwer M."/>
            <person name="Tonolla M."/>
        </authorList>
    </citation>
    <scope>NUCLEOTIDE SEQUENCE [LARGE SCALE GENOMIC DNA]</scope>
    <source>
        <strain evidence="4 5">Cad16T</strain>
        <plasmid evidence="5">Plasmid pts485</plasmid>
    </source>
</reference>
<keyword evidence="4" id="KW-0614">Plasmid</keyword>
<dbReference type="KEGG" id="tsy:THSYN_32810"/>
<dbReference type="PANTHER" id="PTHR30349:SF64">
    <property type="entry name" value="PROPHAGE INTEGRASE INTD-RELATED"/>
    <property type="match status" value="1"/>
</dbReference>
<dbReference type="GO" id="GO:0015074">
    <property type="term" value="P:DNA integration"/>
    <property type="evidence" value="ECO:0007669"/>
    <property type="project" value="UniProtKB-KW"/>
</dbReference>
<keyword evidence="1" id="KW-0229">DNA integration</keyword>
<name>A0A2K8UJG6_9GAMM</name>
<sequence>MSHWSTMQERVTAYLTARRRLGYALRIEGEQLQRFAQFADARGHNGPITAQLALEWACASARSGPIGRARRLEVVHPFAKFCAAFEAETQIPPAGALGPAHRRLTPHIYTDEEIDQLLAGAGALTPARGLRPASMQCLLGLLAATGLRVSEALHLQRTDVDLARGLLCVRQTKFCKSRYVPLHPTASAALREYAQLRDRRLPLSREPAFFLRDDGRPLGYAQALYAFHCIRTRLGWDRAPEGRPRLYDLRHTFACRRLLAWYQEGIDLAWAVPLLSTYLGHVKVTDTYWYLTGIPALMGIAGERFQRLAQSGGAEATP</sequence>
<dbReference type="PROSITE" id="PS51898">
    <property type="entry name" value="TYR_RECOMBINASE"/>
    <property type="match status" value="1"/>
</dbReference>
<evidence type="ECO:0000259" key="3">
    <source>
        <dbReference type="PROSITE" id="PS51898"/>
    </source>
</evidence>
<dbReference type="AlphaFoldDB" id="A0A2K8UJG6"/>
<keyword evidence="2" id="KW-0233">DNA recombination</keyword>
<keyword evidence="5" id="KW-1185">Reference proteome</keyword>
<accession>A0A2K8UJG6</accession>
<dbReference type="RefSeq" id="WP_100923281.1">
    <property type="nucleotide sequence ID" value="NZ_CP020372.1"/>
</dbReference>
<evidence type="ECO:0000256" key="2">
    <source>
        <dbReference type="ARBA" id="ARBA00023172"/>
    </source>
</evidence>
<proteinExistence type="predicted"/>
<dbReference type="SUPFAM" id="SSF56349">
    <property type="entry name" value="DNA breaking-rejoining enzymes"/>
    <property type="match status" value="1"/>
</dbReference>
<gene>
    <name evidence="4" type="ORF">THSYN_32810</name>
</gene>
<dbReference type="InterPro" id="IPR002104">
    <property type="entry name" value="Integrase_catalytic"/>
</dbReference>
<dbReference type="InterPro" id="IPR013762">
    <property type="entry name" value="Integrase-like_cat_sf"/>
</dbReference>
<evidence type="ECO:0000256" key="1">
    <source>
        <dbReference type="ARBA" id="ARBA00022908"/>
    </source>
</evidence>
<evidence type="ECO:0000313" key="4">
    <source>
        <dbReference type="EMBL" id="AUB85675.1"/>
    </source>
</evidence>
<organism evidence="4 5">
    <name type="scientific">Candidatus Thiodictyon syntrophicum</name>
    <dbReference type="NCBI Taxonomy" id="1166950"/>
    <lineage>
        <taxon>Bacteria</taxon>
        <taxon>Pseudomonadati</taxon>
        <taxon>Pseudomonadota</taxon>
        <taxon>Gammaproteobacteria</taxon>
        <taxon>Chromatiales</taxon>
        <taxon>Chromatiaceae</taxon>
        <taxon>Thiodictyon</taxon>
    </lineage>
</organism>
<evidence type="ECO:0000313" key="5">
    <source>
        <dbReference type="Proteomes" id="UP000232638"/>
    </source>
</evidence>
<feature type="domain" description="Tyr recombinase" evidence="3">
    <location>
        <begin position="104"/>
        <end position="310"/>
    </location>
</feature>
<protein>
    <recommendedName>
        <fullName evidence="3">Tyr recombinase domain-containing protein</fullName>
    </recommendedName>
</protein>
<dbReference type="GO" id="GO:0006310">
    <property type="term" value="P:DNA recombination"/>
    <property type="evidence" value="ECO:0007669"/>
    <property type="project" value="UniProtKB-KW"/>
</dbReference>
<dbReference type="PANTHER" id="PTHR30349">
    <property type="entry name" value="PHAGE INTEGRASE-RELATED"/>
    <property type="match status" value="1"/>
</dbReference>